<name>A0A4Y2LWG9_ARAVE</name>
<dbReference type="PANTHER" id="PTHR23282">
    <property type="entry name" value="APICAL ENDOSOMAL GLYCOPROTEIN PRECURSOR"/>
    <property type="match status" value="1"/>
</dbReference>
<dbReference type="PROSITE" id="PS50060">
    <property type="entry name" value="MAM_2"/>
    <property type="match status" value="2"/>
</dbReference>
<feature type="domain" description="MAM" evidence="2">
    <location>
        <begin position="41"/>
        <end position="208"/>
    </location>
</feature>
<keyword evidence="3" id="KW-0675">Receptor</keyword>
<dbReference type="AlphaFoldDB" id="A0A4Y2LWG9"/>
<dbReference type="GO" id="GO:0016020">
    <property type="term" value="C:membrane"/>
    <property type="evidence" value="ECO:0007669"/>
    <property type="project" value="InterPro"/>
</dbReference>
<dbReference type="Pfam" id="PF00629">
    <property type="entry name" value="MAM"/>
    <property type="match status" value="1"/>
</dbReference>
<keyword evidence="1" id="KW-0472">Membrane</keyword>
<keyword evidence="4" id="KW-1185">Reference proteome</keyword>
<dbReference type="EMBL" id="BGPR01006459">
    <property type="protein sequence ID" value="GBN19165.1"/>
    <property type="molecule type" value="Genomic_DNA"/>
</dbReference>
<feature type="transmembrane region" description="Helical" evidence="1">
    <location>
        <begin position="15"/>
        <end position="33"/>
    </location>
</feature>
<evidence type="ECO:0000259" key="2">
    <source>
        <dbReference type="PROSITE" id="PS50060"/>
    </source>
</evidence>
<proteinExistence type="predicted"/>
<gene>
    <name evidence="3" type="primary">MLRP1_1</name>
    <name evidence="3" type="ORF">AVEN_257035_1</name>
</gene>
<dbReference type="SUPFAM" id="SSF49899">
    <property type="entry name" value="Concanavalin A-like lectins/glucanases"/>
    <property type="match status" value="1"/>
</dbReference>
<dbReference type="SMART" id="SM00137">
    <property type="entry name" value="MAM"/>
    <property type="match status" value="1"/>
</dbReference>
<dbReference type="InterPro" id="IPR051560">
    <property type="entry name" value="MAM_domain-containing"/>
</dbReference>
<evidence type="ECO:0000313" key="4">
    <source>
        <dbReference type="Proteomes" id="UP000499080"/>
    </source>
</evidence>
<dbReference type="OrthoDB" id="6435751at2759"/>
<comment type="caution">
    <text evidence="3">The sequence shown here is derived from an EMBL/GenBank/DDBJ whole genome shotgun (WGS) entry which is preliminary data.</text>
</comment>
<reference evidence="3 4" key="1">
    <citation type="journal article" date="2019" name="Sci. Rep.">
        <title>Orb-weaving spider Araneus ventricosus genome elucidates the spidroin gene catalogue.</title>
        <authorList>
            <person name="Kono N."/>
            <person name="Nakamura H."/>
            <person name="Ohtoshi R."/>
            <person name="Moran D.A.P."/>
            <person name="Shinohara A."/>
            <person name="Yoshida Y."/>
            <person name="Fujiwara M."/>
            <person name="Mori M."/>
            <person name="Tomita M."/>
            <person name="Arakawa K."/>
        </authorList>
    </citation>
    <scope>NUCLEOTIDE SEQUENCE [LARGE SCALE GENOMIC DNA]</scope>
</reference>
<dbReference type="CDD" id="cd06263">
    <property type="entry name" value="MAM"/>
    <property type="match status" value="1"/>
</dbReference>
<organism evidence="3 4">
    <name type="scientific">Araneus ventricosus</name>
    <name type="common">Orbweaver spider</name>
    <name type="synonym">Epeira ventricosa</name>
    <dbReference type="NCBI Taxonomy" id="182803"/>
    <lineage>
        <taxon>Eukaryota</taxon>
        <taxon>Metazoa</taxon>
        <taxon>Ecdysozoa</taxon>
        <taxon>Arthropoda</taxon>
        <taxon>Chelicerata</taxon>
        <taxon>Arachnida</taxon>
        <taxon>Araneae</taxon>
        <taxon>Araneomorphae</taxon>
        <taxon>Entelegynae</taxon>
        <taxon>Araneoidea</taxon>
        <taxon>Araneidae</taxon>
        <taxon>Araneus</taxon>
    </lineage>
</organism>
<evidence type="ECO:0000256" key="1">
    <source>
        <dbReference type="SAM" id="Phobius"/>
    </source>
</evidence>
<evidence type="ECO:0000313" key="3">
    <source>
        <dbReference type="EMBL" id="GBN19165.1"/>
    </source>
</evidence>
<keyword evidence="1" id="KW-0812">Transmembrane</keyword>
<dbReference type="Proteomes" id="UP000499080">
    <property type="component" value="Unassembled WGS sequence"/>
</dbReference>
<protein>
    <submittedName>
        <fullName evidence="3">MAM and LDL-receptor class A domain-containing protein 1</fullName>
    </submittedName>
</protein>
<dbReference type="InterPro" id="IPR013320">
    <property type="entry name" value="ConA-like_dom_sf"/>
</dbReference>
<keyword evidence="1" id="KW-1133">Transmembrane helix</keyword>
<dbReference type="PANTHER" id="PTHR23282:SF101">
    <property type="entry name" value="MAM DOMAIN-CONTAINING PROTEIN"/>
    <property type="match status" value="1"/>
</dbReference>
<accession>A0A4Y2LWG9</accession>
<dbReference type="InterPro" id="IPR000998">
    <property type="entry name" value="MAM_dom"/>
</dbReference>
<feature type="non-terminal residue" evidence="3">
    <location>
        <position position="399"/>
    </location>
</feature>
<feature type="domain" description="MAM" evidence="2">
    <location>
        <begin position="215"/>
        <end position="399"/>
    </location>
</feature>
<sequence length="399" mass="44928">MVMVSEGYSGSPRGIAMGALKICFLILVLRGYYASAQTKSYKCDFEQGSICSFLTNTKGNKENWRIGRGKLNADDTGPSVDHTTGTENGTYLFVNVSAAKTKEVSLQTVLIKKGYCVRFFYHMYGADIGSLTVSTQSVSQATDTKRFFYRTRTQGDRWKEAFFTVTEAGTMKLKGYRVLFTAKHNIASSVRGDIALDDIELTPGKCEDTKRDFTQLCSFDDYDCGYTASRTGSLNWEWKSQSRATSYFSKQPDSDHTLGTSVGKLVESSMKTRRTYNDYLSDIPSLFGQESSLFLPLGGYWIIGESGSFYSSLQTAILSSPVYKKPITNLNCLHFYYYIDGEGSGWMWGKVKEAYLQSFINYPNSKEGRMWLTTKAKNITNHRQWTYAEIKANISADFQ</sequence>
<dbReference type="Gene3D" id="2.60.120.200">
    <property type="match status" value="2"/>
</dbReference>